<reference evidence="1 2" key="1">
    <citation type="submission" date="2018-04" db="EMBL/GenBank/DDBJ databases">
        <authorList>
            <person name="Zhang X."/>
            <person name="Yuan J."/>
            <person name="Li F."/>
            <person name="Xiang J."/>
        </authorList>
    </citation>
    <scope>NUCLEOTIDE SEQUENCE [LARGE SCALE GENOMIC DNA]</scope>
    <source>
        <tissue evidence="1">Muscle</tissue>
    </source>
</reference>
<proteinExistence type="predicted"/>
<keyword evidence="2" id="KW-1185">Reference proteome</keyword>
<protein>
    <submittedName>
        <fullName evidence="1">Uncharacterized protein</fullName>
    </submittedName>
</protein>
<dbReference type="OrthoDB" id="10499742at2759"/>
<sequence length="257" mass="28221">MESPFVWNHVTLISHVKELIHKQGSDHAHAPSTAHVAHAAKSSVEGYVIPKDDGLVSLQDFINQMFGPMEQGVYLVVGAGGTPGTVVTRPLEARPGWRGLLVEANPRNFARLKDSATNASLLNTCVNQFSYPNAVFCGVETGADAWAWRPHGADVEGAGEEVRRKQEEHFMLKEYVSDQVHLLVLDTPGVADSILTGLSRNNFKYNIVIVRAQLRSNGLDNSWYKTLAEEVGLEVFTWLGSHVIMKPPELSIAIQNA</sequence>
<dbReference type="EMBL" id="QCYY01002281">
    <property type="protein sequence ID" value="ROT71544.1"/>
    <property type="molecule type" value="Genomic_DNA"/>
</dbReference>
<organism evidence="1 2">
    <name type="scientific">Penaeus vannamei</name>
    <name type="common">Whiteleg shrimp</name>
    <name type="synonym">Litopenaeus vannamei</name>
    <dbReference type="NCBI Taxonomy" id="6689"/>
    <lineage>
        <taxon>Eukaryota</taxon>
        <taxon>Metazoa</taxon>
        <taxon>Ecdysozoa</taxon>
        <taxon>Arthropoda</taxon>
        <taxon>Crustacea</taxon>
        <taxon>Multicrustacea</taxon>
        <taxon>Malacostraca</taxon>
        <taxon>Eumalacostraca</taxon>
        <taxon>Eucarida</taxon>
        <taxon>Decapoda</taxon>
        <taxon>Dendrobranchiata</taxon>
        <taxon>Penaeoidea</taxon>
        <taxon>Penaeidae</taxon>
        <taxon>Penaeus</taxon>
    </lineage>
</organism>
<name>A0A3R7PH35_PENVA</name>
<comment type="caution">
    <text evidence="1">The sequence shown here is derived from an EMBL/GenBank/DDBJ whole genome shotgun (WGS) entry which is preliminary data.</text>
</comment>
<gene>
    <name evidence="1" type="ORF">C7M84_010122</name>
</gene>
<dbReference type="Proteomes" id="UP000283509">
    <property type="component" value="Unassembled WGS sequence"/>
</dbReference>
<evidence type="ECO:0000313" key="2">
    <source>
        <dbReference type="Proteomes" id="UP000283509"/>
    </source>
</evidence>
<reference evidence="1 2" key="2">
    <citation type="submission" date="2019-01" db="EMBL/GenBank/DDBJ databases">
        <title>The decoding of complex shrimp genome reveals the adaptation for benthos swimmer, frequently molting mechanism and breeding impact on genome.</title>
        <authorList>
            <person name="Sun Y."/>
            <person name="Gao Y."/>
            <person name="Yu Y."/>
        </authorList>
    </citation>
    <scope>NUCLEOTIDE SEQUENCE [LARGE SCALE GENOMIC DNA]</scope>
    <source>
        <tissue evidence="1">Muscle</tissue>
    </source>
</reference>
<accession>A0A3R7PH35</accession>
<dbReference type="AlphaFoldDB" id="A0A3R7PH35"/>
<evidence type="ECO:0000313" key="1">
    <source>
        <dbReference type="EMBL" id="ROT71544.1"/>
    </source>
</evidence>